<dbReference type="GO" id="GO:0016491">
    <property type="term" value="F:oxidoreductase activity"/>
    <property type="evidence" value="ECO:0007669"/>
    <property type="project" value="UniProtKB-KW"/>
</dbReference>
<keyword evidence="6" id="KW-0812">Transmembrane</keyword>
<keyword evidence="3" id="KW-0560">Oxidoreductase</keyword>
<evidence type="ECO:0000259" key="7">
    <source>
        <dbReference type="Pfam" id="PF13462"/>
    </source>
</evidence>
<evidence type="ECO:0000256" key="1">
    <source>
        <dbReference type="ARBA" id="ARBA00005791"/>
    </source>
</evidence>
<sequence length="237" mass="25183">MSSRAGQKRAAKVVRQQMARERRRQRTLWTSVVAVAALVVAGMIGWGVFASQRADEYHAPTGATADGSGIAVGTGPVTVDVYEDFMCPACRQFETQFGPVLDQLVADGRVRVVHHPVAYLDRASTTDYSSRSSAAAGCAADGGRYGEYSSALFERQPPEGGAGLSTDELIRIGGGVGLDEDTFGTCIRDGRFRTWTAHVTDLASERGVRGTPTVFVDGQPVQNNAEAIRTAIDAAGQ</sequence>
<dbReference type="AlphaFoldDB" id="A0A810MUI5"/>
<evidence type="ECO:0000256" key="2">
    <source>
        <dbReference type="ARBA" id="ARBA00022729"/>
    </source>
</evidence>
<organism evidence="8 9">
    <name type="scientific">Polymorphospora rubra</name>
    <dbReference type="NCBI Taxonomy" id="338584"/>
    <lineage>
        <taxon>Bacteria</taxon>
        <taxon>Bacillati</taxon>
        <taxon>Actinomycetota</taxon>
        <taxon>Actinomycetes</taxon>
        <taxon>Micromonosporales</taxon>
        <taxon>Micromonosporaceae</taxon>
        <taxon>Polymorphospora</taxon>
    </lineage>
</organism>
<dbReference type="PANTHER" id="PTHR13887:SF14">
    <property type="entry name" value="DISULFIDE BOND FORMATION PROTEIN D"/>
    <property type="match status" value="1"/>
</dbReference>
<evidence type="ECO:0000256" key="5">
    <source>
        <dbReference type="ARBA" id="ARBA00023284"/>
    </source>
</evidence>
<evidence type="ECO:0000256" key="3">
    <source>
        <dbReference type="ARBA" id="ARBA00023002"/>
    </source>
</evidence>
<gene>
    <name evidence="8" type="ORF">Prubr_12010</name>
</gene>
<keyword evidence="5" id="KW-0676">Redox-active center</keyword>
<dbReference type="KEGG" id="pry:Prubr_12010"/>
<keyword evidence="6" id="KW-1133">Transmembrane helix</keyword>
<comment type="similarity">
    <text evidence="1">Belongs to the thioredoxin family. DsbA subfamily.</text>
</comment>
<keyword evidence="9" id="KW-1185">Reference proteome</keyword>
<protein>
    <submittedName>
        <fullName evidence="8">Membrane protein</fullName>
    </submittedName>
</protein>
<keyword evidence="4" id="KW-1015">Disulfide bond</keyword>
<dbReference type="InterPro" id="IPR012336">
    <property type="entry name" value="Thioredoxin-like_fold"/>
</dbReference>
<proteinExistence type="inferred from homology"/>
<feature type="transmembrane region" description="Helical" evidence="6">
    <location>
        <begin position="28"/>
        <end position="49"/>
    </location>
</feature>
<accession>A0A810MUI5</accession>
<dbReference type="EMBL" id="AP023359">
    <property type="protein sequence ID" value="BCJ64180.1"/>
    <property type="molecule type" value="Genomic_DNA"/>
</dbReference>
<evidence type="ECO:0000256" key="4">
    <source>
        <dbReference type="ARBA" id="ARBA00023157"/>
    </source>
</evidence>
<dbReference type="RefSeq" id="WP_212822347.1">
    <property type="nucleotide sequence ID" value="NZ_AP023359.1"/>
</dbReference>
<dbReference type="SUPFAM" id="SSF52833">
    <property type="entry name" value="Thioredoxin-like"/>
    <property type="match status" value="1"/>
</dbReference>
<evidence type="ECO:0000313" key="8">
    <source>
        <dbReference type="EMBL" id="BCJ64180.1"/>
    </source>
</evidence>
<keyword evidence="6" id="KW-0472">Membrane</keyword>
<evidence type="ECO:0000313" key="9">
    <source>
        <dbReference type="Proteomes" id="UP000680866"/>
    </source>
</evidence>
<name>A0A810MUI5_9ACTN</name>
<dbReference type="Gene3D" id="3.40.30.10">
    <property type="entry name" value="Glutaredoxin"/>
    <property type="match status" value="1"/>
</dbReference>
<feature type="domain" description="Thioredoxin-like fold" evidence="7">
    <location>
        <begin position="76"/>
        <end position="234"/>
    </location>
</feature>
<dbReference type="PANTHER" id="PTHR13887">
    <property type="entry name" value="GLUTATHIONE S-TRANSFERASE KAPPA"/>
    <property type="match status" value="1"/>
</dbReference>
<dbReference type="Pfam" id="PF13462">
    <property type="entry name" value="Thioredoxin_4"/>
    <property type="match status" value="1"/>
</dbReference>
<reference evidence="8" key="1">
    <citation type="submission" date="2020-08" db="EMBL/GenBank/DDBJ databases">
        <title>Whole genome shotgun sequence of Polymorphospora rubra NBRC 101157.</title>
        <authorList>
            <person name="Komaki H."/>
            <person name="Tamura T."/>
        </authorList>
    </citation>
    <scope>NUCLEOTIDE SEQUENCE</scope>
    <source>
        <strain evidence="8">NBRC 101157</strain>
    </source>
</reference>
<keyword evidence="2" id="KW-0732">Signal</keyword>
<dbReference type="CDD" id="cd02972">
    <property type="entry name" value="DsbA_family"/>
    <property type="match status" value="1"/>
</dbReference>
<evidence type="ECO:0000256" key="6">
    <source>
        <dbReference type="SAM" id="Phobius"/>
    </source>
</evidence>
<dbReference type="Proteomes" id="UP000680866">
    <property type="component" value="Chromosome"/>
</dbReference>
<dbReference type="InterPro" id="IPR036249">
    <property type="entry name" value="Thioredoxin-like_sf"/>
</dbReference>